<evidence type="ECO:0000313" key="12">
    <source>
        <dbReference type="EMBL" id="OGD09049.1"/>
    </source>
</evidence>
<dbReference type="SUPFAM" id="SSF55190">
    <property type="entry name" value="Arginyl-tRNA synthetase (ArgRS), N-terminal 'additional' domain"/>
    <property type="match status" value="1"/>
</dbReference>
<dbReference type="GO" id="GO:0005524">
    <property type="term" value="F:ATP binding"/>
    <property type="evidence" value="ECO:0007669"/>
    <property type="project" value="UniProtKB-KW"/>
</dbReference>
<keyword evidence="6 10" id="KW-0648">Protein biosynthesis</keyword>
<evidence type="ECO:0000256" key="7">
    <source>
        <dbReference type="ARBA" id="ARBA00023146"/>
    </source>
</evidence>
<organism evidence="12 13">
    <name type="scientific">Candidatus Amesbacteria bacterium RIFOXYB1_FULL_47_9</name>
    <dbReference type="NCBI Taxonomy" id="1797266"/>
    <lineage>
        <taxon>Bacteria</taxon>
        <taxon>Candidatus Amesiibacteriota</taxon>
    </lineage>
</organism>
<evidence type="ECO:0000256" key="5">
    <source>
        <dbReference type="ARBA" id="ARBA00022840"/>
    </source>
</evidence>
<keyword evidence="4 10" id="KW-0547">Nucleotide-binding</keyword>
<dbReference type="Pfam" id="PF00750">
    <property type="entry name" value="tRNA-synt_1d"/>
    <property type="match status" value="1"/>
</dbReference>
<dbReference type="SMART" id="SM00836">
    <property type="entry name" value="DALR_1"/>
    <property type="match status" value="1"/>
</dbReference>
<protein>
    <recommendedName>
        <fullName evidence="2 9">Arginine--tRNA ligase</fullName>
        <ecNumber evidence="2 9">6.1.1.19</ecNumber>
    </recommendedName>
</protein>
<dbReference type="PANTHER" id="PTHR11956:SF5">
    <property type="entry name" value="ARGININE--TRNA LIGASE, CYTOPLASMIC"/>
    <property type="match status" value="1"/>
</dbReference>
<dbReference type="InterPro" id="IPR005148">
    <property type="entry name" value="Arg-tRNA-synth_N"/>
</dbReference>
<proteinExistence type="inferred from homology"/>
<dbReference type="InterPro" id="IPR035684">
    <property type="entry name" value="ArgRS_core"/>
</dbReference>
<evidence type="ECO:0000256" key="3">
    <source>
        <dbReference type="ARBA" id="ARBA00022598"/>
    </source>
</evidence>
<evidence type="ECO:0000256" key="6">
    <source>
        <dbReference type="ARBA" id="ARBA00022917"/>
    </source>
</evidence>
<dbReference type="CDD" id="cd00671">
    <property type="entry name" value="ArgRS_core"/>
    <property type="match status" value="1"/>
</dbReference>
<dbReference type="InterPro" id="IPR014729">
    <property type="entry name" value="Rossmann-like_a/b/a_fold"/>
</dbReference>
<feature type="domain" description="DALR anticodon binding" evidence="11">
    <location>
        <begin position="383"/>
        <end position="506"/>
    </location>
</feature>
<dbReference type="NCBIfam" id="TIGR00456">
    <property type="entry name" value="argS"/>
    <property type="match status" value="1"/>
</dbReference>
<dbReference type="GO" id="GO:0005737">
    <property type="term" value="C:cytoplasm"/>
    <property type="evidence" value="ECO:0007669"/>
    <property type="project" value="UniProtKB-UniRule"/>
</dbReference>
<keyword evidence="7 10" id="KW-0030">Aminoacyl-tRNA synthetase</keyword>
<dbReference type="GO" id="GO:0004814">
    <property type="term" value="F:arginine-tRNA ligase activity"/>
    <property type="evidence" value="ECO:0007669"/>
    <property type="project" value="UniProtKB-UniRule"/>
</dbReference>
<dbReference type="EC" id="6.1.1.19" evidence="2 9"/>
<evidence type="ECO:0000256" key="1">
    <source>
        <dbReference type="ARBA" id="ARBA00005594"/>
    </source>
</evidence>
<evidence type="ECO:0000256" key="8">
    <source>
        <dbReference type="ARBA" id="ARBA00049339"/>
    </source>
</evidence>
<dbReference type="Pfam" id="PF03485">
    <property type="entry name" value="Arg_tRNA_synt_N"/>
    <property type="match status" value="1"/>
</dbReference>
<dbReference type="InterPro" id="IPR009080">
    <property type="entry name" value="tRNAsynth_Ia_anticodon-bd"/>
</dbReference>
<dbReference type="InterPro" id="IPR001278">
    <property type="entry name" value="Arg-tRNA-ligase"/>
</dbReference>
<evidence type="ECO:0000256" key="10">
    <source>
        <dbReference type="RuleBase" id="RU363038"/>
    </source>
</evidence>
<dbReference type="PANTHER" id="PTHR11956">
    <property type="entry name" value="ARGINYL-TRNA SYNTHETASE"/>
    <property type="match status" value="1"/>
</dbReference>
<dbReference type="SUPFAM" id="SSF47323">
    <property type="entry name" value="Anticodon-binding domain of a subclass of class I aminoacyl-tRNA synthetases"/>
    <property type="match status" value="1"/>
</dbReference>
<dbReference type="GO" id="GO:0006420">
    <property type="term" value="P:arginyl-tRNA aminoacylation"/>
    <property type="evidence" value="ECO:0007669"/>
    <property type="project" value="UniProtKB-UniRule"/>
</dbReference>
<dbReference type="Gene3D" id="1.10.730.10">
    <property type="entry name" value="Isoleucyl-tRNA Synthetase, Domain 1"/>
    <property type="match status" value="1"/>
</dbReference>
<evidence type="ECO:0000256" key="4">
    <source>
        <dbReference type="ARBA" id="ARBA00022741"/>
    </source>
</evidence>
<dbReference type="Proteomes" id="UP000178188">
    <property type="component" value="Unassembled WGS sequence"/>
</dbReference>
<comment type="catalytic activity">
    <reaction evidence="8">
        <text>tRNA(Arg) + L-arginine + ATP = L-arginyl-tRNA(Arg) + AMP + diphosphate</text>
        <dbReference type="Rhea" id="RHEA:20301"/>
        <dbReference type="Rhea" id="RHEA-COMP:9658"/>
        <dbReference type="Rhea" id="RHEA-COMP:9673"/>
        <dbReference type="ChEBI" id="CHEBI:30616"/>
        <dbReference type="ChEBI" id="CHEBI:32682"/>
        <dbReference type="ChEBI" id="CHEBI:33019"/>
        <dbReference type="ChEBI" id="CHEBI:78442"/>
        <dbReference type="ChEBI" id="CHEBI:78513"/>
        <dbReference type="ChEBI" id="CHEBI:456215"/>
        <dbReference type="EC" id="6.1.1.19"/>
    </reaction>
</comment>
<dbReference type="SUPFAM" id="SSF52374">
    <property type="entry name" value="Nucleotidylyl transferase"/>
    <property type="match status" value="1"/>
</dbReference>
<comment type="caution">
    <text evidence="12">The sequence shown here is derived from an EMBL/GenBank/DDBJ whole genome shotgun (WGS) entry which is preliminary data.</text>
</comment>
<sequence length="506" mass="57706">MAEKIAGVITPDEIIEKAEVAGPGFVNIWLQKSYLVKELQRVLKENDGYGRSDDGKGKRVIIDYSAPNIAKRFGIGHLRSTIIGQAIYNLHRYLGYEVIGDNHLGDWGTQFGKLLYMIDREKPVELSLDLLEELYIRYHQQAESDKGLEEEARKWFRKLEEGDAIARELWKKCVDVSMGEFNRIYKLLGVRIDESYGESFYENKMGEVIEEAKAKGIARQSEGAWVIETPGIDAPLMLVKSDGGTTYATRDLATLKFRQKKWQPKKIIYEVGGEQTLYFRQVFAAARLLGYADKETELVHTRHGLYLSAGGKKFSTRKGDSIKLEEVLEEAIERARKLGNTDQAAAVGIGAVKYFDLMHQVQSDIVFDWEKIMNLEGNSGPYIQYTFARTQSVMGKVQNFSYNELSLYEGQLHPEEETIIRWVYKFSEVVEESAGRYAPNLLANFLYELAQRYNTFYNKHSILTPQGGTEAELQRIRLFRLLLTEATGQVLKNGLNLLGIQAPERM</sequence>
<dbReference type="PRINTS" id="PR01038">
    <property type="entry name" value="TRNASYNTHARG"/>
</dbReference>
<keyword evidence="5 10" id="KW-0067">ATP-binding</keyword>
<dbReference type="InterPro" id="IPR008909">
    <property type="entry name" value="DALR_anticod-bd"/>
</dbReference>
<evidence type="ECO:0000256" key="2">
    <source>
        <dbReference type="ARBA" id="ARBA00012837"/>
    </source>
</evidence>
<accession>A0A1F4ZRH8</accession>
<reference evidence="12 13" key="1">
    <citation type="journal article" date="2016" name="Nat. Commun.">
        <title>Thousands of microbial genomes shed light on interconnected biogeochemical processes in an aquifer system.</title>
        <authorList>
            <person name="Anantharaman K."/>
            <person name="Brown C.T."/>
            <person name="Hug L.A."/>
            <person name="Sharon I."/>
            <person name="Castelle C.J."/>
            <person name="Probst A.J."/>
            <person name="Thomas B.C."/>
            <person name="Singh A."/>
            <person name="Wilkins M.J."/>
            <person name="Karaoz U."/>
            <person name="Brodie E.L."/>
            <person name="Williams K.H."/>
            <person name="Hubbard S.S."/>
            <person name="Banfield J.F."/>
        </authorList>
    </citation>
    <scope>NUCLEOTIDE SEQUENCE [LARGE SCALE GENOMIC DNA]</scope>
</reference>
<dbReference type="InterPro" id="IPR036695">
    <property type="entry name" value="Arg-tRNA-synth_N_sf"/>
</dbReference>
<evidence type="ECO:0000259" key="11">
    <source>
        <dbReference type="SMART" id="SM00836"/>
    </source>
</evidence>
<dbReference type="Gene3D" id="3.40.50.620">
    <property type="entry name" value="HUPs"/>
    <property type="match status" value="1"/>
</dbReference>
<dbReference type="Gene3D" id="3.30.1360.70">
    <property type="entry name" value="Arginyl tRNA synthetase N-terminal domain"/>
    <property type="match status" value="1"/>
</dbReference>
<dbReference type="FunFam" id="3.40.50.620:FF:000116">
    <property type="entry name" value="Arginine--tRNA ligase"/>
    <property type="match status" value="1"/>
</dbReference>
<dbReference type="AlphaFoldDB" id="A0A1F4ZRH8"/>
<keyword evidence="3 10" id="KW-0436">Ligase</keyword>
<comment type="similarity">
    <text evidence="1 10">Belongs to the class-I aminoacyl-tRNA synthetase family.</text>
</comment>
<dbReference type="Pfam" id="PF05746">
    <property type="entry name" value="DALR_1"/>
    <property type="match status" value="1"/>
</dbReference>
<evidence type="ECO:0000313" key="13">
    <source>
        <dbReference type="Proteomes" id="UP000178188"/>
    </source>
</evidence>
<evidence type="ECO:0000256" key="9">
    <source>
        <dbReference type="NCBIfam" id="TIGR00456"/>
    </source>
</evidence>
<dbReference type="EMBL" id="MEXU01000062">
    <property type="protein sequence ID" value="OGD09049.1"/>
    <property type="molecule type" value="Genomic_DNA"/>
</dbReference>
<gene>
    <name evidence="12" type="ORF">A2395_00030</name>
</gene>
<name>A0A1F4ZRH8_9BACT</name>